<dbReference type="GeneID" id="94345872"/>
<dbReference type="Proteomes" id="UP000294530">
    <property type="component" value="Unassembled WGS sequence"/>
</dbReference>
<dbReference type="AlphaFoldDB" id="A0A976FN40"/>
<sequence length="93" mass="10266">MTSYSGSTNRPDEKSRRYQEAKELGAPSRELICVICASSITSANWETLARSTIRANCVLGLFATLAKFPKNEFRDTGFAAGQTKGYILRSLLK</sequence>
<protein>
    <submittedName>
        <fullName evidence="2">Uncharacterized protein</fullName>
    </submittedName>
</protein>
<reference evidence="2 3" key="1">
    <citation type="journal article" date="2021" name="Genome Biol.">
        <title>AFLAP: assembly-free linkage analysis pipeline using k-mers from genome sequencing data.</title>
        <authorList>
            <person name="Fletcher K."/>
            <person name="Zhang L."/>
            <person name="Gil J."/>
            <person name="Han R."/>
            <person name="Cavanaugh K."/>
            <person name="Michelmore R."/>
        </authorList>
    </citation>
    <scope>NUCLEOTIDE SEQUENCE [LARGE SCALE GENOMIC DNA]</scope>
    <source>
        <strain evidence="2 3">SF5</strain>
    </source>
</reference>
<evidence type="ECO:0000313" key="2">
    <source>
        <dbReference type="EMBL" id="TDH69907.1"/>
    </source>
</evidence>
<accession>A0A976FN40</accession>
<gene>
    <name evidence="2" type="ORF">CCR75_002101</name>
</gene>
<feature type="compositionally biased region" description="Basic and acidic residues" evidence="1">
    <location>
        <begin position="10"/>
        <end position="23"/>
    </location>
</feature>
<dbReference type="KEGG" id="blac:94345872"/>
<feature type="region of interest" description="Disordered" evidence="1">
    <location>
        <begin position="1"/>
        <end position="23"/>
    </location>
</feature>
<organism evidence="2 3">
    <name type="scientific">Bremia lactucae</name>
    <name type="common">Lettuce downy mildew</name>
    <dbReference type="NCBI Taxonomy" id="4779"/>
    <lineage>
        <taxon>Eukaryota</taxon>
        <taxon>Sar</taxon>
        <taxon>Stramenopiles</taxon>
        <taxon>Oomycota</taxon>
        <taxon>Peronosporomycetes</taxon>
        <taxon>Peronosporales</taxon>
        <taxon>Peronosporaceae</taxon>
        <taxon>Bremia</taxon>
    </lineage>
</organism>
<proteinExistence type="predicted"/>
<evidence type="ECO:0000256" key="1">
    <source>
        <dbReference type="SAM" id="MobiDB-lite"/>
    </source>
</evidence>
<evidence type="ECO:0000313" key="3">
    <source>
        <dbReference type="Proteomes" id="UP000294530"/>
    </source>
</evidence>
<name>A0A976FN40_BRELC</name>
<dbReference type="EMBL" id="SHOA02000008">
    <property type="protein sequence ID" value="TDH69907.1"/>
    <property type="molecule type" value="Genomic_DNA"/>
</dbReference>
<dbReference type="RefSeq" id="XP_067819406.1">
    <property type="nucleotide sequence ID" value="XM_067960201.1"/>
</dbReference>
<comment type="caution">
    <text evidence="2">The sequence shown here is derived from an EMBL/GenBank/DDBJ whole genome shotgun (WGS) entry which is preliminary data.</text>
</comment>
<keyword evidence="3" id="KW-1185">Reference proteome</keyword>